<evidence type="ECO:0000313" key="2">
    <source>
        <dbReference type="EMBL" id="RAS59992.1"/>
    </source>
</evidence>
<organism evidence="2 4">
    <name type="scientific">Vibrio diazotrophicus</name>
    <dbReference type="NCBI Taxonomy" id="685"/>
    <lineage>
        <taxon>Bacteria</taxon>
        <taxon>Pseudomonadati</taxon>
        <taxon>Pseudomonadota</taxon>
        <taxon>Gammaproteobacteria</taxon>
        <taxon>Vibrionales</taxon>
        <taxon>Vibrionaceae</taxon>
        <taxon>Vibrio</taxon>
    </lineage>
</organism>
<reference evidence="2 4" key="2">
    <citation type="submission" date="2018-06" db="EMBL/GenBank/DDBJ databases">
        <title>Freshwater and sediment microbial communities from various areas in North America, analyzing microbe dynamics in response to fracking.</title>
        <authorList>
            <person name="Lamendella R."/>
        </authorList>
    </citation>
    <scope>NUCLEOTIDE SEQUENCE [LARGE SCALE GENOMIC DNA]</scope>
    <source>
        <strain evidence="2 4">99A</strain>
    </source>
</reference>
<comment type="caution">
    <text evidence="2">The sequence shown here is derived from an EMBL/GenBank/DDBJ whole genome shotgun (WGS) entry which is preliminary data.</text>
</comment>
<name>A0A329E5C8_VIBDI</name>
<evidence type="ECO:0000313" key="3">
    <source>
        <dbReference type="Proteomes" id="UP000236547"/>
    </source>
</evidence>
<keyword evidence="3" id="KW-1185">Reference proteome</keyword>
<dbReference type="EMBL" id="POSM01000001">
    <property type="protein sequence ID" value="PNI03493.1"/>
    <property type="molecule type" value="Genomic_DNA"/>
</dbReference>
<dbReference type="Proteomes" id="UP000248729">
    <property type="component" value="Unassembled WGS sequence"/>
</dbReference>
<sequence length="124" mass="14190">MDIYDDLERFKQQIQQNTHFQQFESSRGHEMTKAHYAIFNQLDEHYFAQAQDCAHLNHLNGNDAEHSTSFDANLITNRVTEKTSEASIFDSVSKISSKQSLERLLHSAGLSQERESTLVMAGNE</sequence>
<protein>
    <submittedName>
        <fullName evidence="2">Uncharacterized protein</fullName>
    </submittedName>
</protein>
<evidence type="ECO:0000313" key="1">
    <source>
        <dbReference type="EMBL" id="PNI03493.1"/>
    </source>
</evidence>
<dbReference type="RefSeq" id="WP_102967429.1">
    <property type="nucleotide sequence ID" value="NZ_POSM01000001.1"/>
</dbReference>
<dbReference type="AlphaFoldDB" id="A0A329E5C8"/>
<gene>
    <name evidence="1" type="ORF">C1O25_00080</name>
    <name evidence="2" type="ORF">DET48_12415</name>
</gene>
<proteinExistence type="predicted"/>
<dbReference type="Proteomes" id="UP000236547">
    <property type="component" value="Unassembled WGS sequence"/>
</dbReference>
<evidence type="ECO:0000313" key="4">
    <source>
        <dbReference type="Proteomes" id="UP000248729"/>
    </source>
</evidence>
<reference evidence="1 3" key="1">
    <citation type="submission" date="2018-01" db="EMBL/GenBank/DDBJ databases">
        <title>Draft genome sequences of six Vibrio diazotrophicus strains isolated from deep-sea sediments of the Baltic Sea.</title>
        <authorList>
            <person name="Castillo D."/>
            <person name="Vandieken V."/>
            <person name="Chiang O."/>
            <person name="Middelboe M."/>
        </authorList>
    </citation>
    <scope>NUCLEOTIDE SEQUENCE [LARGE SCALE GENOMIC DNA]</scope>
    <source>
        <strain evidence="1 3">65.10M</strain>
    </source>
</reference>
<accession>A0A329E5C8</accession>
<dbReference type="EMBL" id="QLTR01000024">
    <property type="protein sequence ID" value="RAS59992.1"/>
    <property type="molecule type" value="Genomic_DNA"/>
</dbReference>